<protein>
    <recommendedName>
        <fullName evidence="4">HTH gntR-type domain-containing protein</fullName>
    </recommendedName>
</protein>
<comment type="caution">
    <text evidence="2">The sequence shown here is derived from an EMBL/GenBank/DDBJ whole genome shotgun (WGS) entry which is preliminary data.</text>
</comment>
<organism evidence="2 3">
    <name type="scientific">Acrocarpospora macrocephala</name>
    <dbReference type="NCBI Taxonomy" id="150177"/>
    <lineage>
        <taxon>Bacteria</taxon>
        <taxon>Bacillati</taxon>
        <taxon>Actinomycetota</taxon>
        <taxon>Actinomycetes</taxon>
        <taxon>Streptosporangiales</taxon>
        <taxon>Streptosporangiaceae</taxon>
        <taxon>Acrocarpospora</taxon>
    </lineage>
</organism>
<feature type="compositionally biased region" description="Basic and acidic residues" evidence="1">
    <location>
        <begin position="12"/>
        <end position="25"/>
    </location>
</feature>
<feature type="region of interest" description="Disordered" evidence="1">
    <location>
        <begin position="1"/>
        <end position="41"/>
    </location>
</feature>
<dbReference type="EMBL" id="BLAE01000007">
    <property type="protein sequence ID" value="GES07798.1"/>
    <property type="molecule type" value="Genomic_DNA"/>
</dbReference>
<dbReference type="InterPro" id="IPR036388">
    <property type="entry name" value="WH-like_DNA-bd_sf"/>
</dbReference>
<accession>A0A5M3WNB3</accession>
<evidence type="ECO:0000313" key="3">
    <source>
        <dbReference type="Proteomes" id="UP000331127"/>
    </source>
</evidence>
<feature type="region of interest" description="Disordered" evidence="1">
    <location>
        <begin position="223"/>
        <end position="250"/>
    </location>
</feature>
<dbReference type="AlphaFoldDB" id="A0A5M3WNB3"/>
<sequence>MSEQDAYPGLGHDAESGHVDEDRLAQRTISASDGSGVDRRVSVAQRRREIAADLAEQITSGRLSEGSPIPTVKQLIVRHDISKWAALRIQGDLRDRRLVRLIPGGGYVAGPPGDEPPPTVPVQERIEQIANEWAGRIRGGEIGVHQRIPGVPRMRRMYGISKYAAHEVIIKLDSLGLVYILEDVGPKAAPRDCWVGEDPPEEKKLSSIDRYYARQKRLRELHSRKDEVRDEQMALIRDRSAQRGKGRRTR</sequence>
<feature type="compositionally biased region" description="Basic and acidic residues" evidence="1">
    <location>
        <begin position="223"/>
        <end position="241"/>
    </location>
</feature>
<keyword evidence="3" id="KW-1185">Reference proteome</keyword>
<gene>
    <name evidence="2" type="ORF">Amac_013930</name>
</gene>
<proteinExistence type="predicted"/>
<dbReference type="InterPro" id="IPR036390">
    <property type="entry name" value="WH_DNA-bd_sf"/>
</dbReference>
<reference evidence="2 3" key="1">
    <citation type="submission" date="2019-10" db="EMBL/GenBank/DDBJ databases">
        <title>Whole genome shotgun sequence of Acrocarpospora macrocephala NBRC 16266.</title>
        <authorList>
            <person name="Ichikawa N."/>
            <person name="Kimura A."/>
            <person name="Kitahashi Y."/>
            <person name="Komaki H."/>
            <person name="Oguchi A."/>
        </authorList>
    </citation>
    <scope>NUCLEOTIDE SEQUENCE [LARGE SCALE GENOMIC DNA]</scope>
    <source>
        <strain evidence="2 3">NBRC 16266</strain>
    </source>
</reference>
<name>A0A5M3WNB3_9ACTN</name>
<dbReference type="Proteomes" id="UP000331127">
    <property type="component" value="Unassembled WGS sequence"/>
</dbReference>
<evidence type="ECO:0000256" key="1">
    <source>
        <dbReference type="SAM" id="MobiDB-lite"/>
    </source>
</evidence>
<dbReference type="RefSeq" id="WP_155353466.1">
    <property type="nucleotide sequence ID" value="NZ_BAAAHL010000041.1"/>
</dbReference>
<dbReference type="OrthoDB" id="4338617at2"/>
<dbReference type="SUPFAM" id="SSF46785">
    <property type="entry name" value="Winged helix' DNA-binding domain"/>
    <property type="match status" value="2"/>
</dbReference>
<evidence type="ECO:0000313" key="2">
    <source>
        <dbReference type="EMBL" id="GES07798.1"/>
    </source>
</evidence>
<dbReference type="Gene3D" id="1.10.10.10">
    <property type="entry name" value="Winged helix-like DNA-binding domain superfamily/Winged helix DNA-binding domain"/>
    <property type="match status" value="1"/>
</dbReference>
<evidence type="ECO:0008006" key="4">
    <source>
        <dbReference type="Google" id="ProtNLM"/>
    </source>
</evidence>